<dbReference type="SMART" id="SM00823">
    <property type="entry name" value="PKS_PP"/>
    <property type="match status" value="2"/>
</dbReference>
<dbReference type="PROSITE" id="PS00455">
    <property type="entry name" value="AMP_BINDING"/>
    <property type="match status" value="3"/>
</dbReference>
<feature type="domain" description="Carrier" evidence="6">
    <location>
        <begin position="2093"/>
        <end position="2167"/>
    </location>
</feature>
<organism evidence="7 8">
    <name type="scientific">Cellvibrio japonicus (strain Ueda107)</name>
    <name type="common">Pseudomonas fluorescens subsp. cellulosa</name>
    <dbReference type="NCBI Taxonomy" id="498211"/>
    <lineage>
        <taxon>Bacteria</taxon>
        <taxon>Pseudomonadati</taxon>
        <taxon>Pseudomonadota</taxon>
        <taxon>Gammaproteobacteria</taxon>
        <taxon>Cellvibrionales</taxon>
        <taxon>Cellvibrionaceae</taxon>
        <taxon>Cellvibrio</taxon>
    </lineage>
</organism>
<dbReference type="STRING" id="498211.CJA_1870"/>
<dbReference type="SUPFAM" id="SSF52777">
    <property type="entry name" value="CoA-dependent acyltransferases"/>
    <property type="match status" value="8"/>
</dbReference>
<dbReference type="KEGG" id="cja:CJA_1870"/>
<dbReference type="CDD" id="cd19543">
    <property type="entry name" value="DCL_NRPS"/>
    <property type="match status" value="1"/>
</dbReference>
<dbReference type="InterPro" id="IPR036736">
    <property type="entry name" value="ACP-like_sf"/>
</dbReference>
<dbReference type="SUPFAM" id="SSF53474">
    <property type="entry name" value="alpha/beta-Hydrolases"/>
    <property type="match status" value="1"/>
</dbReference>
<reference evidence="7 8" key="1">
    <citation type="journal article" date="2008" name="J. Bacteriol.">
        <title>Insights into plant cell wall degradation from the genome sequence of the soil bacterium Cellvibrio japonicus.</title>
        <authorList>
            <person name="Deboy R.T."/>
            <person name="Mongodin E.F."/>
            <person name="Fouts D.E."/>
            <person name="Tailford L.E."/>
            <person name="Khouri H."/>
            <person name="Emerson J.B."/>
            <person name="Mohamoud Y."/>
            <person name="Watkins K."/>
            <person name="Henrissat B."/>
            <person name="Gilbert H.J."/>
            <person name="Nelson K.E."/>
        </authorList>
    </citation>
    <scope>NUCLEOTIDE SEQUENCE [LARGE SCALE GENOMIC DNA]</scope>
    <source>
        <strain evidence="7 8">Ueda107</strain>
    </source>
</reference>
<dbReference type="Pfam" id="PF00501">
    <property type="entry name" value="AMP-binding"/>
    <property type="match status" value="3"/>
</dbReference>
<dbReference type="InterPro" id="IPR023213">
    <property type="entry name" value="CAT-like_dom_sf"/>
</dbReference>
<evidence type="ECO:0000256" key="3">
    <source>
        <dbReference type="ARBA" id="ARBA00022450"/>
    </source>
</evidence>
<dbReference type="NCBIfam" id="TIGR01733">
    <property type="entry name" value="AA-adenyl-dom"/>
    <property type="match status" value="3"/>
</dbReference>
<dbReference type="Gene3D" id="3.40.50.12780">
    <property type="entry name" value="N-terminal domain of ligase-like"/>
    <property type="match status" value="1"/>
</dbReference>
<dbReference type="FunFam" id="3.40.50.980:FF:000001">
    <property type="entry name" value="Non-ribosomal peptide synthetase"/>
    <property type="match status" value="3"/>
</dbReference>
<dbReference type="InterPro" id="IPR010071">
    <property type="entry name" value="AA_adenyl_dom"/>
</dbReference>
<dbReference type="GO" id="GO:0005829">
    <property type="term" value="C:cytosol"/>
    <property type="evidence" value="ECO:0007669"/>
    <property type="project" value="TreeGrafter"/>
</dbReference>
<dbReference type="Pfam" id="PF13193">
    <property type="entry name" value="AMP-binding_C"/>
    <property type="match status" value="3"/>
</dbReference>
<keyword evidence="8" id="KW-1185">Reference proteome</keyword>
<protein>
    <submittedName>
        <fullName evidence="7">Amino acid adenylation domain protein</fullName>
    </submittedName>
</protein>
<dbReference type="InterPro" id="IPR001242">
    <property type="entry name" value="Condensation_dom"/>
</dbReference>
<keyword evidence="5" id="KW-0677">Repeat</keyword>
<dbReference type="FunFam" id="3.30.559.10:FF:000012">
    <property type="entry name" value="Non-ribosomal peptide synthetase"/>
    <property type="match status" value="2"/>
</dbReference>
<evidence type="ECO:0000313" key="8">
    <source>
        <dbReference type="Proteomes" id="UP000001036"/>
    </source>
</evidence>
<dbReference type="PANTHER" id="PTHR45527">
    <property type="entry name" value="NONRIBOSOMAL PEPTIDE SYNTHETASE"/>
    <property type="match status" value="1"/>
</dbReference>
<dbReference type="eggNOG" id="COG1020">
    <property type="taxonomic scope" value="Bacteria"/>
</dbReference>
<dbReference type="FunFam" id="2.30.38.10:FF:000001">
    <property type="entry name" value="Non-ribosomal peptide synthetase PvdI"/>
    <property type="match status" value="2"/>
</dbReference>
<dbReference type="Gene3D" id="1.10.1200.10">
    <property type="entry name" value="ACP-like"/>
    <property type="match status" value="3"/>
</dbReference>
<dbReference type="Gene3D" id="3.30.559.10">
    <property type="entry name" value="Chloramphenicol acetyltransferase-like domain"/>
    <property type="match status" value="4"/>
</dbReference>
<dbReference type="Gene3D" id="3.40.50.1820">
    <property type="entry name" value="alpha/beta hydrolase"/>
    <property type="match status" value="1"/>
</dbReference>
<dbReference type="FunFam" id="3.40.50.12780:FF:000012">
    <property type="entry name" value="Non-ribosomal peptide synthetase"/>
    <property type="match status" value="1"/>
</dbReference>
<evidence type="ECO:0000256" key="1">
    <source>
        <dbReference type="ARBA" id="ARBA00001957"/>
    </source>
</evidence>
<dbReference type="CDD" id="cd17649">
    <property type="entry name" value="A_NRPS_PvdJ-like"/>
    <property type="match status" value="1"/>
</dbReference>
<dbReference type="FunFam" id="3.40.50.980:FF:000002">
    <property type="entry name" value="Enterobactin synthetase component F"/>
    <property type="match status" value="1"/>
</dbReference>
<dbReference type="InterPro" id="IPR000873">
    <property type="entry name" value="AMP-dep_synth/lig_dom"/>
</dbReference>
<dbReference type="PANTHER" id="PTHR45527:SF14">
    <property type="entry name" value="PLIPASTATIN SYNTHASE SUBUNIT B"/>
    <property type="match status" value="1"/>
</dbReference>
<dbReference type="FunFam" id="3.30.300.30:FF:000010">
    <property type="entry name" value="Enterobactin synthetase component F"/>
    <property type="match status" value="3"/>
</dbReference>
<dbReference type="NCBIfam" id="TIGR01720">
    <property type="entry name" value="NRPS-para261"/>
    <property type="match status" value="1"/>
</dbReference>
<dbReference type="GO" id="GO:0043041">
    <property type="term" value="P:amino acid activation for nonribosomal peptide biosynthetic process"/>
    <property type="evidence" value="ECO:0007669"/>
    <property type="project" value="TreeGrafter"/>
</dbReference>
<sequence>METENTTAVRIANRFIQLPVEQRRQILEKMREAGQRFEWLPIVQSRSAVEQIPLSYAQQRLLFLWQLDPDNTSYNVPVAVRLLGELNESALRLTFDLLIQRHAVLRTRFSSIEGEFYQIIDDSYSVVLELVDIANEQGRTPESLIEEQVNNEVNRPFDLINGPLIRVKLFRLATAEHILVVCMHHIISDGWSGQLLMEEFSQCYSALVSNIKPSLPNLPIQYADYAIWQRSWLEAGEGERQLRYWKTQLGDEHTLLSLPVDYERPINPGFGGATIRVDIPRELSAALKELARNNGCTLFMVMTMALAVTLSRYSGQTDICIGAPNAGRNREELERLVGFFINTQVLRVQVDELCTFSELLQQVKRTVSGAQSHQEIPFEQLVDALVPERNLSYNPLFQVKINQNVTREMLGNNKEYSPITGLTVQEFPLHERSSHFDLAFDFTDVAQGIDASFTYATDLFKPTTIERLVTSLREVLHRLTFHFHRRIADYPEILSEPVPREIVRNECMDYLALWQHGLQQGSGKPALCSDKQVLDYADLERQTNQLAQHLQASGVVPGTIVALCQERAIEWAISMLAVLKVGGTYMPLDNRQPVDRLQYFLRDSGAAFLIHHPDDHQAKLLDVCTAIPYVADEWCHYSGVFTSPAIDPQQVAYIIYTSGSTGQPKGVAISHQSLANYVQVLQARLQLAPDANMAMVSTIAADLGHTMLFTALASGRLLHLLPYDCAFDADSFACYMATHQVGILKIVPSHLQGLLQASQPEQVLPQHALIVGGEICQWSLVNKVRQLRPGCRIINHYGPTETTVGVSTYEITKQEQDFNNVPIGQPLANSTIQIFDHYLNPVPVQVPGELYIGGQGVAHGYIGQAALTATYFVPDPGANGGRLYRTGDRARHVKEQLIFLGRADDQVKIRGYRVELSEIANTLQKLAEVQEAVVQAKSVSGDSHLQLVAYCVTKKAITSDEIQRQLQTLLPDHMLPSHIVLLDSLPLTANGKLDRKALPQPEDIPKDKTFDAPQGEVEKILAEVWGDVLGVEPIGRHDNFFALGGDSILSLKVIARARKRGIHVTPQQLFEHQVLAVIAEVVISESQGEKDVIPIHALSDVDRQRPLPLSYAQARLWFLWQLDTESTAYHITQALTLYGPLNVEALHNSFAVLVARHESLRTVFHLGNDGQAEQHIQPVGSLTLDIPLLDVTDKPLAERDSYIQREARHLRTTPFDLTRGPLLRIGLIRSNAEQHVLVVVMHHIISDGWSMQVLIDEFVAQYRSQAQGTSLKLPALPIQYVDYAIWQRQRLRDSGQEAQQLAYWKNQLGMEHPVLQLPTDFPRRADGKYLGASYRFEFPPSLVEGLRHRVRTENATVFMVLLAGFQLLLSRYSGQKDIRVGVPIANRHWAETEGLVGFFVNTQVLRTEVDCYASLQQILQQVKTAALAAQHHQDLPFEKLVEVLKPERHMGQNPLFQVMFDHQRTDHQIQHELPGLRLESYSLGEQHAQFELTLHTAEDSHGGIQAIMVYAKELFEHATIERMAEHYLKLLQMLAEQPEKMVGEVDIVSEVERLQLLEWSAPHTGYTGGELIHGLFEQQAAQQFDAVALTCGSEELTYGDLNLRANRLAHYLIASGVKPESRVGIALDRSLEMIVGLLAILKSGGAYVPLDPEYPPERLSYMVEDSDIELLLTNSAIAPRFAAINKQRIVELDQINLDTQSMVNPIVNLSDSNLAYVIYTSGSTGRPKGVQICHHNVSRLFKATKEWFDFSASDVWTFFHSYAFDFSVWELFGSLCSGGRLVLVPFWISRSPEEFMHLLREQQVTVLNQTPSAFNQLVQMPAMYEHPLSLRIVILGGEALEPESLRPWMEQLGDTQPQIINMYGITETTVHVTYRLITRKDLTERCSPIGIPMPDLGLYVLDNTLNLAPIGVAGELYVTGDGLARGYLNRANTTAERFVANPDARVDSRLYRTGDLARWNGKGQLEYLGRIDHQVKIRGFRIELGEIESHLQSQAGVKNAAVVVQDVPGSNSQQLVAYVVPTDAGLVAEDVNTEAIVTYRAILKNHLQAILPEYMVPYHYVLLASMPLTSNGKLNRKALPALDASEFRHKYEAPQSEMEQHLARIWQDVLGVEQVGRHDNFFELGGDSIVSIQLVSRSRQQGIQFTAKDIFQYQTLAELSMVAQAGDKTVHLDQGPVAGILPLTPIQRSFFTDIIPERHHWNQSVLLTPIKPLHANYLQASLEYLLLHHDALRLGFVEIEPSGWQAMFMTPEQVRRDVLWQVVVADKDELEMLCNKAQRSLCLTEGPLMRAVLAELPDGEQRLLLVIHHLVVDGVSWRVLLEDLQTAYRQQYGGKPVYLPLKTSSLQAWSERLYDYAHSDVLQDEVVYWHTALTNVSGDLPRDILSGGLQRKYECHVVTHLDSRWTERLLKEAPRAYRTQINDLLLTALARVIARWTQQPSVLVQLEGHGREDLFEGIDLTRTVGWFTTMYPVKLSPSVSLDTSIKTIKEQLRAVPNKGLGFGVLHYLGDELIQHQLRELPVPRITFNYLGQFDNSFDTEKGLFTPSGEFSGDGHSEESPLGNWLSINGQVYNGELNLGWNFSGEMYRVETIQKLADAYGEELRSLIDHCCSNDQGAVTPSDFPLIALTQEQLDRLPVAVSDIEDIYPLSPMQQGMLFHTVQDNDAGVYINQTIVLITGLDGDRFVTAWEQVIQRQEILRTGFLTASNLNEPLQVVYKKARLPVMRIDWSDRHVTEIELQNLAIADRDNSFNLLSPPLMRLTLVKLDGDRYYLIWTRHHILMDGWSGSLLVAEVLANYFGRSLPARESRYRNYIQWLQAQSSEELQRFWVETVAPLTEPTLLANTLYPKPTDAVGKHEAIYLHWDEDKTHDLIQWSQRHRITPNTLIQGVWLLLLQRFTGQKTVCFGSTVAGRPTGLHGANTVLGLFINTLPVIQTLREEQTVLDWLQQLQNFNLAIRDFEHAPLADIQRWAGRPGQALFDSIIVFENYPIDESLKDAGNGQLEFEAVSSRDVTNYAMDLAIRLGDTLEIEFMYMSHHFGREAVEMIQQSFDTLLKDMLNNPNARLGNLRTTIKHIPDFVAQAELPSKLIPIADKLIVELIQEQAMTRAEAVAVICGDVQLTYGELEQQANRLAQHLITIGADCETCIGVALPRSVEMIVAFYAVLKTGAAYVPLDIDYPQERLQWSIEDSGMKTLITTASVLEQLPALTVDTAVMIDLVVLNSESDNCLSTSIMAENLAYIIYTSGSTGKPKGVSVTHGALAMHCTAIAELYEMDANTRELLFMSFAFDGAQERSLTTLIKGGCLIVRDNHLWTPEETWQALHYHHITIACFPPAYLQQLAEFAKGQDGAPPAVDIYCFGGDAVADANFELVKRHLKPRYLTNGYGPTETVVTPLLWKTDSNGVCEAPYAPIGRQVGKRSIVVLDQQLNPVPVGVIGELYIGGVGLARGYHRQPSLTAERFIANPFSSCGERLYRTGDLVRYRRDGIVDYIGRVDHQVKIRGFRIELGEIESRLRQQPSVQDAVVIARDSEQGKQLVAYVVSAIPDMGDTLRRQLASSLPNYMVPAMIQVMPAFPVGPSGKVDRNALPDIHFKSHTFVAPRNEVERTLAGIWEDVLGVQQIGVTDNFFALGGDSLRALKVLSKIRSQSDIDLKVKLTDMMSKPTIAELSGYSPLISLPVNLLTPLNKRETGLPILFCPHAGYGTVFDYEPLAQQLEGHYAVYGIRCRMLLDTSWNDTSLQAMAFNYINDIRRVQPKGPYYLLGWSLGGTLATLIANQLEREGESIAFLGLVDSFVPRPDVTVIDNEQLEELRGFLTHVYAIPGQHLLPENMDSLVVGDQIATEQFLIQVQNRLGRNTLYGEVDASELAHIFTVGMKLKLLSRQLQEIPMAAAQTYFWWAGKKPKHKVNELESTFIGRMASTNIEATHYDILRHDCFLQSVIRYLIG</sequence>
<comment type="similarity">
    <text evidence="2">Belongs to the ATP-dependent AMP-binding enzyme family.</text>
</comment>
<dbReference type="Gene3D" id="3.30.300.30">
    <property type="match status" value="3"/>
</dbReference>
<dbReference type="InterPro" id="IPR029058">
    <property type="entry name" value="AB_hydrolase_fold"/>
</dbReference>
<dbReference type="InterPro" id="IPR006162">
    <property type="entry name" value="Ppantetheine_attach_site"/>
</dbReference>
<dbReference type="PROSITE" id="PS50075">
    <property type="entry name" value="CARRIER"/>
    <property type="match status" value="3"/>
</dbReference>
<evidence type="ECO:0000256" key="5">
    <source>
        <dbReference type="ARBA" id="ARBA00022737"/>
    </source>
</evidence>
<dbReference type="InterPro" id="IPR001031">
    <property type="entry name" value="Thioesterase"/>
</dbReference>
<dbReference type="NCBIfam" id="NF003417">
    <property type="entry name" value="PRK04813.1"/>
    <property type="match status" value="3"/>
</dbReference>
<dbReference type="EMBL" id="CP000934">
    <property type="protein sequence ID" value="ACE85121.1"/>
    <property type="molecule type" value="Genomic_DNA"/>
</dbReference>
<feature type="domain" description="Carrier" evidence="6">
    <location>
        <begin position="3600"/>
        <end position="3677"/>
    </location>
</feature>
<dbReference type="InterPro" id="IPR025110">
    <property type="entry name" value="AMP-bd_C"/>
</dbReference>
<keyword evidence="4" id="KW-0597">Phosphoprotein</keyword>
<evidence type="ECO:0000256" key="4">
    <source>
        <dbReference type="ARBA" id="ARBA00022553"/>
    </source>
</evidence>
<dbReference type="InterPro" id="IPR010060">
    <property type="entry name" value="NRPS_synth"/>
</dbReference>
<dbReference type="InterPro" id="IPR020806">
    <property type="entry name" value="PKS_PP-bd"/>
</dbReference>
<dbReference type="Pfam" id="PF00550">
    <property type="entry name" value="PP-binding"/>
    <property type="match status" value="3"/>
</dbReference>
<evidence type="ECO:0000259" key="6">
    <source>
        <dbReference type="PROSITE" id="PS50075"/>
    </source>
</evidence>
<dbReference type="SUPFAM" id="SSF56801">
    <property type="entry name" value="Acetyl-CoA synthetase-like"/>
    <property type="match status" value="3"/>
</dbReference>
<dbReference type="InterPro" id="IPR020845">
    <property type="entry name" value="AMP-binding_CS"/>
</dbReference>
<dbReference type="CDD" id="cd05930">
    <property type="entry name" value="A_NRPS"/>
    <property type="match status" value="1"/>
</dbReference>
<accession>B3PGL9</accession>
<dbReference type="CDD" id="cd19534">
    <property type="entry name" value="E_NRPS"/>
    <property type="match status" value="1"/>
</dbReference>
<dbReference type="CDD" id="cd17643">
    <property type="entry name" value="A_NRPS_Cytc1-like"/>
    <property type="match status" value="1"/>
</dbReference>
<dbReference type="GO" id="GO:0031177">
    <property type="term" value="F:phosphopantetheine binding"/>
    <property type="evidence" value="ECO:0007669"/>
    <property type="project" value="InterPro"/>
</dbReference>
<comment type="cofactor">
    <cofactor evidence="1">
        <name>pantetheine 4'-phosphate</name>
        <dbReference type="ChEBI" id="CHEBI:47942"/>
    </cofactor>
</comment>
<dbReference type="CDD" id="cd19531">
    <property type="entry name" value="LCL_NRPS-like"/>
    <property type="match status" value="2"/>
</dbReference>
<dbReference type="GO" id="GO:0044550">
    <property type="term" value="P:secondary metabolite biosynthetic process"/>
    <property type="evidence" value="ECO:0007669"/>
    <property type="project" value="UniProtKB-ARBA"/>
</dbReference>
<dbReference type="GO" id="GO:0003824">
    <property type="term" value="F:catalytic activity"/>
    <property type="evidence" value="ECO:0007669"/>
    <property type="project" value="UniProtKB-KW"/>
</dbReference>
<dbReference type="HOGENOM" id="CLU_000022_11_3_6"/>
<dbReference type="OrthoDB" id="9761989at2"/>
<dbReference type="Pfam" id="PF00668">
    <property type="entry name" value="Condensation"/>
    <property type="match status" value="4"/>
</dbReference>
<dbReference type="SUPFAM" id="SSF47336">
    <property type="entry name" value="ACP-like"/>
    <property type="match status" value="3"/>
</dbReference>
<dbReference type="PROSITE" id="PS00012">
    <property type="entry name" value="PHOSPHOPANTETHEINE"/>
    <property type="match status" value="2"/>
</dbReference>
<dbReference type="InterPro" id="IPR009081">
    <property type="entry name" value="PP-bd_ACP"/>
</dbReference>
<gene>
    <name evidence="7" type="ordered locus">CJA_1870</name>
</gene>
<evidence type="ECO:0000256" key="2">
    <source>
        <dbReference type="ARBA" id="ARBA00006432"/>
    </source>
</evidence>
<dbReference type="FunFam" id="1.10.1200.10:FF:000005">
    <property type="entry name" value="Nonribosomal peptide synthetase 1"/>
    <property type="match status" value="3"/>
</dbReference>
<dbReference type="RefSeq" id="WP_012487487.1">
    <property type="nucleotide sequence ID" value="NC_010995.1"/>
</dbReference>
<evidence type="ECO:0000313" key="7">
    <source>
        <dbReference type="EMBL" id="ACE85121.1"/>
    </source>
</evidence>
<proteinExistence type="inferred from homology"/>
<dbReference type="Gene3D" id="3.40.50.980">
    <property type="match status" value="4"/>
</dbReference>
<dbReference type="InterPro" id="IPR042099">
    <property type="entry name" value="ANL_N_sf"/>
</dbReference>
<dbReference type="Gene3D" id="3.30.559.30">
    <property type="entry name" value="Nonribosomal peptide synthetase, condensation domain"/>
    <property type="match status" value="4"/>
</dbReference>
<feature type="domain" description="Carrier" evidence="6">
    <location>
        <begin position="1012"/>
        <end position="1086"/>
    </location>
</feature>
<name>B3PGL9_CELJU</name>
<dbReference type="Proteomes" id="UP000001036">
    <property type="component" value="Chromosome"/>
</dbReference>
<keyword evidence="3" id="KW-0596">Phosphopantetheine</keyword>
<dbReference type="Pfam" id="PF00975">
    <property type="entry name" value="Thioesterase"/>
    <property type="match status" value="1"/>
</dbReference>
<dbReference type="Gene3D" id="2.30.38.10">
    <property type="entry name" value="Luciferase, Domain 3"/>
    <property type="match status" value="2"/>
</dbReference>
<dbReference type="InterPro" id="IPR045851">
    <property type="entry name" value="AMP-bd_C_sf"/>
</dbReference>